<dbReference type="Pfam" id="PF13679">
    <property type="entry name" value="Methyltransf_32"/>
    <property type="match status" value="1"/>
</dbReference>
<dbReference type="STRING" id="151081.TW72_13920"/>
<gene>
    <name evidence="3" type="ORF">CWC05_18510</name>
    <name evidence="2" type="ORF">TW72_13920</name>
</gene>
<accession>A0A0F4PUJ6</accession>
<evidence type="ECO:0000313" key="4">
    <source>
        <dbReference type="Proteomes" id="UP000033664"/>
    </source>
</evidence>
<keyword evidence="4" id="KW-1185">Reference proteome</keyword>
<keyword evidence="3" id="KW-0808">Transferase</keyword>
<dbReference type="EMBL" id="PNCG01000029">
    <property type="protein sequence ID" value="TMP85427.1"/>
    <property type="molecule type" value="Genomic_DNA"/>
</dbReference>
<dbReference type="PATRIC" id="fig|151081.8.peg.3456"/>
<protein>
    <submittedName>
        <fullName evidence="3">Methyltransferase</fullName>
    </submittedName>
</protein>
<dbReference type="Proteomes" id="UP000305874">
    <property type="component" value="Unassembled WGS sequence"/>
</dbReference>
<dbReference type="GeneID" id="58229593"/>
<dbReference type="EMBL" id="JXXZ01000010">
    <property type="protein sequence ID" value="KJY98804.1"/>
    <property type="molecule type" value="Genomic_DNA"/>
</dbReference>
<dbReference type="AlphaFoldDB" id="A0A0F4PUJ6"/>
<comment type="caution">
    <text evidence="2">The sequence shown here is derived from an EMBL/GenBank/DDBJ whole genome shotgun (WGS) entry which is preliminary data.</text>
</comment>
<feature type="domain" description="Methyltransferase" evidence="1">
    <location>
        <begin position="114"/>
        <end position="224"/>
    </location>
</feature>
<dbReference type="GO" id="GO:0032259">
    <property type="term" value="P:methylation"/>
    <property type="evidence" value="ECO:0007669"/>
    <property type="project" value="UniProtKB-KW"/>
</dbReference>
<proteinExistence type="predicted"/>
<dbReference type="Gene3D" id="3.40.50.150">
    <property type="entry name" value="Vaccinia Virus protein VP39"/>
    <property type="match status" value="1"/>
</dbReference>
<evidence type="ECO:0000313" key="5">
    <source>
        <dbReference type="Proteomes" id="UP000305874"/>
    </source>
</evidence>
<name>A0A0F4PUJ6_9GAMM</name>
<dbReference type="GO" id="GO:0008168">
    <property type="term" value="F:methyltransferase activity"/>
    <property type="evidence" value="ECO:0007669"/>
    <property type="project" value="UniProtKB-KW"/>
</dbReference>
<dbReference type="OrthoDB" id="5298194at2"/>
<dbReference type="CDD" id="cd02440">
    <property type="entry name" value="AdoMet_MTases"/>
    <property type="match status" value="1"/>
</dbReference>
<keyword evidence="3" id="KW-0489">Methyltransferase</keyword>
<reference evidence="3 5" key="2">
    <citation type="submission" date="2017-12" db="EMBL/GenBank/DDBJ databases">
        <authorList>
            <person name="Paulsen S."/>
            <person name="Gram L.K."/>
        </authorList>
    </citation>
    <scope>NUCLEOTIDE SEQUENCE [LARGE SCALE GENOMIC DNA]</scope>
    <source>
        <strain evidence="3 5">S2897</strain>
    </source>
</reference>
<reference evidence="3" key="4">
    <citation type="submission" date="2019-09" db="EMBL/GenBank/DDBJ databases">
        <title>Co-occurence of chitin degradation, pigmentation and bioactivity in marine Pseudoalteromonas.</title>
        <authorList>
            <person name="Sonnenschein E.C."/>
            <person name="Bech P.K."/>
        </authorList>
    </citation>
    <scope>NUCLEOTIDE SEQUENCE</scope>
    <source>
        <strain evidence="3">S2897</strain>
    </source>
</reference>
<reference evidence="5" key="3">
    <citation type="submission" date="2019-06" db="EMBL/GenBank/DDBJ databases">
        <title>Co-occurence of chitin degradation, pigmentation and bioactivity in marine Pseudoalteromonas.</title>
        <authorList>
            <person name="Sonnenschein E.C."/>
            <person name="Bech P.K."/>
        </authorList>
    </citation>
    <scope>NUCLEOTIDE SEQUENCE [LARGE SCALE GENOMIC DNA]</scope>
    <source>
        <strain evidence="5">S2897</strain>
    </source>
</reference>
<sequence>MPSLTSHFQRLDQLLNDTRDYWQCVAFSCEHYPWPELTTVLENLSDEQVAELDAQPSQLIDYFSAHIDQLSQLPELTDLPTSTQAQPQALPFWLSNGIKGRKLTQLQCFVDGLAPAQEGSTVLEWCAGKGHLGRLLAHQHQVPVHSVEIQQHLCEQGEQLADKLNLPIHFHQGNVLTDDFSALIEQCDHAVALHACGGLHQSLLRQACQQQTPRISISPCCYHLFIDGDYYQPMSAAAQASSLRLTSSDLKLALQQTVTAPQRVRRVRQKEVLWRLGFDQLVREQFKRSQYTPVPSVGKQIFSGEFSDFCLWAAREKGLTLPEKCDFTRYLKLAEQRKRMTERIELVRHLFRRAIEVWLVLDRALYLQQHNYQVDLSEFCETEITPRNILIEASINSEMQ</sequence>
<dbReference type="InterPro" id="IPR025714">
    <property type="entry name" value="Methyltranfer_dom"/>
</dbReference>
<evidence type="ECO:0000259" key="1">
    <source>
        <dbReference type="Pfam" id="PF13679"/>
    </source>
</evidence>
<dbReference type="SUPFAM" id="SSF53335">
    <property type="entry name" value="S-adenosyl-L-methionine-dependent methyltransferases"/>
    <property type="match status" value="1"/>
</dbReference>
<organism evidence="2 4">
    <name type="scientific">Pseudoalteromonas ruthenica</name>
    <dbReference type="NCBI Taxonomy" id="151081"/>
    <lineage>
        <taxon>Bacteria</taxon>
        <taxon>Pseudomonadati</taxon>
        <taxon>Pseudomonadota</taxon>
        <taxon>Gammaproteobacteria</taxon>
        <taxon>Alteromonadales</taxon>
        <taxon>Pseudoalteromonadaceae</taxon>
        <taxon>Pseudoalteromonas</taxon>
    </lineage>
</organism>
<evidence type="ECO:0000313" key="3">
    <source>
        <dbReference type="EMBL" id="TMP85427.1"/>
    </source>
</evidence>
<dbReference type="InterPro" id="IPR029063">
    <property type="entry name" value="SAM-dependent_MTases_sf"/>
</dbReference>
<dbReference type="Proteomes" id="UP000033664">
    <property type="component" value="Unassembled WGS sequence"/>
</dbReference>
<dbReference type="eggNOG" id="ENOG502Z7Q4">
    <property type="taxonomic scope" value="Bacteria"/>
</dbReference>
<evidence type="ECO:0000313" key="2">
    <source>
        <dbReference type="EMBL" id="KJY98804.1"/>
    </source>
</evidence>
<dbReference type="PANTHER" id="PTHR13369">
    <property type="match status" value="1"/>
</dbReference>
<dbReference type="RefSeq" id="WP_045980451.1">
    <property type="nucleotide sequence ID" value="NZ_JXXY01000018.1"/>
</dbReference>
<reference evidence="2 4" key="1">
    <citation type="journal article" date="2015" name="BMC Genomics">
        <title>Genome mining reveals unlocked bioactive potential of marine Gram-negative bacteria.</title>
        <authorList>
            <person name="Machado H."/>
            <person name="Sonnenschein E.C."/>
            <person name="Melchiorsen J."/>
            <person name="Gram L."/>
        </authorList>
    </citation>
    <scope>NUCLEOTIDE SEQUENCE [LARGE SCALE GENOMIC DNA]</scope>
    <source>
        <strain evidence="2 4">S3137</strain>
    </source>
</reference>
<dbReference type="PANTHER" id="PTHR13369:SF0">
    <property type="entry name" value="GLUTATHIONE S-TRANSFERASE C-TERMINAL DOMAIN-CONTAINING PROTEIN"/>
    <property type="match status" value="1"/>
</dbReference>